<organism evidence="2 3">
    <name type="scientific">Streptomyces achromogenes</name>
    <dbReference type="NCBI Taxonomy" id="67255"/>
    <lineage>
        <taxon>Bacteria</taxon>
        <taxon>Bacillati</taxon>
        <taxon>Actinomycetota</taxon>
        <taxon>Actinomycetes</taxon>
        <taxon>Kitasatosporales</taxon>
        <taxon>Streptomycetaceae</taxon>
        <taxon>Streptomyces</taxon>
    </lineage>
</organism>
<evidence type="ECO:0000313" key="3">
    <source>
        <dbReference type="Proteomes" id="UP001243364"/>
    </source>
</evidence>
<feature type="compositionally biased region" description="Basic and acidic residues" evidence="1">
    <location>
        <begin position="142"/>
        <end position="160"/>
    </location>
</feature>
<name>A0ABU0QDT5_STRAH</name>
<protein>
    <submittedName>
        <fullName evidence="2">Uncharacterized protein</fullName>
    </submittedName>
</protein>
<accession>A0ABU0QDT5</accession>
<sequence length="172" mass="18171">MPHAGAIEVRDIGWAGPLSSGAQRITVDRPIVKEELIRPAAARHFSVDANGLPSVAEWVHIQGPSAPAAASGDAPSAHAHDFADAPKGKVTDPGKKTGSKKVSPTVFGCDRHYGSANVCVPTAFPTEVEKATAARCTWNDHGRLKVDGRDDPLRPDRDRGGVACGKGDLRRR</sequence>
<keyword evidence="3" id="KW-1185">Reference proteome</keyword>
<dbReference type="Proteomes" id="UP001243364">
    <property type="component" value="Unassembled WGS sequence"/>
</dbReference>
<feature type="compositionally biased region" description="Low complexity" evidence="1">
    <location>
        <begin position="65"/>
        <end position="77"/>
    </location>
</feature>
<evidence type="ECO:0000313" key="2">
    <source>
        <dbReference type="EMBL" id="MDQ0688817.1"/>
    </source>
</evidence>
<feature type="compositionally biased region" description="Basic and acidic residues" evidence="1">
    <location>
        <begin position="78"/>
        <end position="95"/>
    </location>
</feature>
<comment type="caution">
    <text evidence="2">The sequence shown here is derived from an EMBL/GenBank/DDBJ whole genome shotgun (WGS) entry which is preliminary data.</text>
</comment>
<reference evidence="2 3" key="1">
    <citation type="submission" date="2023-07" db="EMBL/GenBank/DDBJ databases">
        <title>Comparative genomics of wheat-associated soil bacteria to identify genetic determinants of phenazine resistance.</title>
        <authorList>
            <person name="Mouncey N."/>
        </authorList>
    </citation>
    <scope>NUCLEOTIDE SEQUENCE [LARGE SCALE GENOMIC DNA]</scope>
    <source>
        <strain evidence="2 3">W4I19-2</strain>
    </source>
</reference>
<proteinExistence type="predicted"/>
<dbReference type="EMBL" id="JAUSYA010000001">
    <property type="protein sequence ID" value="MDQ0688817.1"/>
    <property type="molecule type" value="Genomic_DNA"/>
</dbReference>
<gene>
    <name evidence="2" type="ORF">QFZ56_007780</name>
</gene>
<feature type="region of interest" description="Disordered" evidence="1">
    <location>
        <begin position="65"/>
        <end position="102"/>
    </location>
</feature>
<feature type="region of interest" description="Disordered" evidence="1">
    <location>
        <begin position="142"/>
        <end position="172"/>
    </location>
</feature>
<evidence type="ECO:0000256" key="1">
    <source>
        <dbReference type="SAM" id="MobiDB-lite"/>
    </source>
</evidence>